<dbReference type="GO" id="GO:0045332">
    <property type="term" value="P:phospholipid translocation"/>
    <property type="evidence" value="ECO:0007669"/>
    <property type="project" value="TreeGrafter"/>
</dbReference>
<evidence type="ECO:0000256" key="2">
    <source>
        <dbReference type="ARBA" id="ARBA00023157"/>
    </source>
</evidence>
<dbReference type="GO" id="GO:0005758">
    <property type="term" value="C:mitochondrial intermembrane space"/>
    <property type="evidence" value="ECO:0007669"/>
    <property type="project" value="TreeGrafter"/>
</dbReference>
<evidence type="ECO:0000256" key="1">
    <source>
        <dbReference type="ARBA" id="ARBA00006196"/>
    </source>
</evidence>
<name>A0A8C2M6C0_CRIGR</name>
<dbReference type="Pfam" id="PF05254">
    <property type="entry name" value="UPF0203"/>
    <property type="match status" value="1"/>
</dbReference>
<dbReference type="InterPro" id="IPR007918">
    <property type="entry name" value="MDM35_apoptosis"/>
</dbReference>
<sequence>MNSVREACTDVKCEYNQYFNHWFAEKFLKGASSGDPCTDLFKCYQLCVQKFMGHGKEKPENSSWPACHLEDVSKLGGLWILSA</sequence>
<evidence type="ECO:0000313" key="5">
    <source>
        <dbReference type="Proteomes" id="UP000694386"/>
    </source>
</evidence>
<dbReference type="GO" id="GO:1990050">
    <property type="term" value="F:phosphatidic acid transfer activity"/>
    <property type="evidence" value="ECO:0007669"/>
    <property type="project" value="TreeGrafter"/>
</dbReference>
<accession>A0A8C2M6C0</accession>
<comment type="similarity">
    <text evidence="1">Belongs to the TRIAP1/MDM35 family.</text>
</comment>
<dbReference type="Proteomes" id="UP000694386">
    <property type="component" value="Unplaced"/>
</dbReference>
<reference evidence="4" key="2">
    <citation type="submission" date="2025-09" db="UniProtKB">
        <authorList>
            <consortium name="Ensembl"/>
        </authorList>
    </citation>
    <scope>IDENTIFICATION</scope>
</reference>
<proteinExistence type="inferred from homology"/>
<dbReference type="PANTHER" id="PTHR46403">
    <property type="entry name" value="TP53-REGULATED INHIBITOR OF APOPTOSIS 1"/>
    <property type="match status" value="1"/>
</dbReference>
<reference evidence="4" key="1">
    <citation type="submission" date="2025-08" db="UniProtKB">
        <authorList>
            <consortium name="Ensembl"/>
        </authorList>
    </citation>
    <scope>IDENTIFICATION</scope>
</reference>
<dbReference type="GO" id="GO:0005829">
    <property type="term" value="C:cytosol"/>
    <property type="evidence" value="ECO:0007669"/>
    <property type="project" value="TreeGrafter"/>
</dbReference>
<dbReference type="GO" id="GO:0005634">
    <property type="term" value="C:nucleus"/>
    <property type="evidence" value="ECO:0007669"/>
    <property type="project" value="TreeGrafter"/>
</dbReference>
<organism evidence="4 5">
    <name type="scientific">Cricetulus griseus</name>
    <name type="common">Chinese hamster</name>
    <name type="synonym">Cricetulus barabensis griseus</name>
    <dbReference type="NCBI Taxonomy" id="10029"/>
    <lineage>
        <taxon>Eukaryota</taxon>
        <taxon>Metazoa</taxon>
        <taxon>Chordata</taxon>
        <taxon>Craniata</taxon>
        <taxon>Vertebrata</taxon>
        <taxon>Euteleostomi</taxon>
        <taxon>Mammalia</taxon>
        <taxon>Eutheria</taxon>
        <taxon>Euarchontoglires</taxon>
        <taxon>Glires</taxon>
        <taxon>Rodentia</taxon>
        <taxon>Myomorpha</taxon>
        <taxon>Muroidea</taxon>
        <taxon>Cricetidae</taxon>
        <taxon>Cricetinae</taxon>
        <taxon>Cricetulus</taxon>
    </lineage>
</organism>
<keyword evidence="2" id="KW-1015">Disulfide bond</keyword>
<evidence type="ECO:0008006" key="6">
    <source>
        <dbReference type="Google" id="ProtNLM"/>
    </source>
</evidence>
<dbReference type="AlphaFoldDB" id="A0A8C2M6C0"/>
<dbReference type="PANTHER" id="PTHR46403:SF1">
    <property type="entry name" value="TP53-REGULATED INHIBITOR OF APOPTOSIS 1"/>
    <property type="match status" value="1"/>
</dbReference>
<comment type="catalytic activity">
    <reaction evidence="3">
        <text>a 1,2-diacyl-sn-glycero-3-phosphate(in) = a 1,2-diacyl-sn-glycero-3-phosphate(out)</text>
        <dbReference type="Rhea" id="RHEA:36435"/>
        <dbReference type="ChEBI" id="CHEBI:58608"/>
    </reaction>
</comment>
<evidence type="ECO:0000256" key="3">
    <source>
        <dbReference type="ARBA" id="ARBA00023706"/>
    </source>
</evidence>
<dbReference type="Ensembl" id="ENSCGRT00001015552.1">
    <property type="protein sequence ID" value="ENSCGRP00001011320.1"/>
    <property type="gene ID" value="ENSCGRG00001012993.1"/>
</dbReference>
<evidence type="ECO:0000313" key="4">
    <source>
        <dbReference type="Ensembl" id="ENSCGRP00001011320.1"/>
    </source>
</evidence>
<protein>
    <recommendedName>
        <fullName evidence="6">TP53-regulated inhibitor of apoptosis 1</fullName>
    </recommendedName>
</protein>